<name>A0A7S4G5S3_9EUGL</name>
<dbReference type="EMBL" id="HBJA01108363">
    <property type="protein sequence ID" value="CAE0826174.1"/>
    <property type="molecule type" value="Transcribed_RNA"/>
</dbReference>
<gene>
    <name evidence="1" type="ORF">EGYM00163_LOCUS37426</name>
</gene>
<accession>A0A7S4G5S3</accession>
<reference evidence="1" key="1">
    <citation type="submission" date="2021-01" db="EMBL/GenBank/DDBJ databases">
        <authorList>
            <person name="Corre E."/>
            <person name="Pelletier E."/>
            <person name="Niang G."/>
            <person name="Scheremetjew M."/>
            <person name="Finn R."/>
            <person name="Kale V."/>
            <person name="Holt S."/>
            <person name="Cochrane G."/>
            <person name="Meng A."/>
            <person name="Brown T."/>
            <person name="Cohen L."/>
        </authorList>
    </citation>
    <scope>NUCLEOTIDE SEQUENCE</scope>
    <source>
        <strain evidence="1">CCMP1594</strain>
    </source>
</reference>
<proteinExistence type="predicted"/>
<protein>
    <submittedName>
        <fullName evidence="1">Uncharacterized protein</fullName>
    </submittedName>
</protein>
<evidence type="ECO:0000313" key="1">
    <source>
        <dbReference type="EMBL" id="CAE0826174.1"/>
    </source>
</evidence>
<organism evidence="1">
    <name type="scientific">Eutreptiella gymnastica</name>
    <dbReference type="NCBI Taxonomy" id="73025"/>
    <lineage>
        <taxon>Eukaryota</taxon>
        <taxon>Discoba</taxon>
        <taxon>Euglenozoa</taxon>
        <taxon>Euglenida</taxon>
        <taxon>Spirocuta</taxon>
        <taxon>Euglenophyceae</taxon>
        <taxon>Eutreptiales</taxon>
        <taxon>Eutreptiaceae</taxon>
        <taxon>Eutreptiella</taxon>
    </lineage>
</organism>
<dbReference type="AlphaFoldDB" id="A0A7S4G5S3"/>
<sequence length="104" mass="11922">MTGVILHRNRERARRFLHMRTPTPTAGGATARVHVRIRYFTREVPLPGQTPSKQAALTPIKNNILMRSPSTREAHNARWWVPQTISEMPRIFGRSCKSTCSCRL</sequence>